<reference evidence="2 3" key="1">
    <citation type="journal article" date="2007" name="Proc. Natl. Acad. Sci. U.S.A.">
        <title>Dandruff-associated Malassezia genomes reveal convergent and divergent virulence traits shared with plant and human fungal pathogens.</title>
        <authorList>
            <person name="Xu J."/>
            <person name="Saunders C.W."/>
            <person name="Hu P."/>
            <person name="Grant R.A."/>
            <person name="Boekhout T."/>
            <person name="Kuramae E.E."/>
            <person name="Kronstad J.W."/>
            <person name="Deangelis Y.M."/>
            <person name="Reeder N.L."/>
            <person name="Johnstone K.R."/>
            <person name="Leland M."/>
            <person name="Fieno A.M."/>
            <person name="Begley W.M."/>
            <person name="Sun Y."/>
            <person name="Lacey M.P."/>
            <person name="Chaudhary T."/>
            <person name="Keough T."/>
            <person name="Chu L."/>
            <person name="Sears R."/>
            <person name="Yuan B."/>
            <person name="Dawson T.L.Jr."/>
        </authorList>
    </citation>
    <scope>NUCLEOTIDE SEQUENCE [LARGE SCALE GENOMIC DNA]</scope>
    <source>
        <strain evidence="3">ATCC MYA-4612 / CBS 7966</strain>
    </source>
</reference>
<feature type="compositionally biased region" description="Polar residues" evidence="1">
    <location>
        <begin position="32"/>
        <end position="42"/>
    </location>
</feature>
<proteinExistence type="predicted"/>
<evidence type="ECO:0000313" key="3">
    <source>
        <dbReference type="Proteomes" id="UP000008837"/>
    </source>
</evidence>
<dbReference type="STRING" id="425265.A8PVM2"/>
<dbReference type="GeneID" id="5855944"/>
<evidence type="ECO:0000256" key="1">
    <source>
        <dbReference type="SAM" id="MobiDB-lite"/>
    </source>
</evidence>
<comment type="caution">
    <text evidence="2">The sequence shown here is derived from an EMBL/GenBank/DDBJ whole genome shotgun (WGS) entry which is preliminary data.</text>
</comment>
<protein>
    <submittedName>
        <fullName evidence="2">Uncharacterized protein</fullName>
    </submittedName>
</protein>
<name>A8PVM2_MALGO</name>
<sequence>MTSSGNSQRGKQKPAIDLSEEGAGFPKDSTRHASFSQMCTSPRRTESSDSLAQIRRSDSMASLRALAHLIDGRSGYYEEARVSEEDLAQITHAGVRRFYEQQNELLDGWREVDEVLESQFPTEVMRRFSTPGITSRVHDHRNDSPGQHRNIDDLEEGCVTDDEGEPLWSHAFSHHPVRRGRRISERALTSLSGMLAKERHLLRGNSSVELAAESLQDLSTSAMLSQSYREHKSLADLLEHPEMERRQRESSMLQGAKESRPKTPKRNKSLLRRMLQENPAVDPSHKSYGTLDESSQLSKTESEEAPTSRQKTGDASSTSPELTAKKPTSDRSSNMVVWTKADHERDQLLQNVPTHQRKQDSDAVVQFYINSTCEQGSLKGTNVYPQSTC</sequence>
<feature type="region of interest" description="Disordered" evidence="1">
    <location>
        <begin position="1"/>
        <end position="54"/>
    </location>
</feature>
<feature type="region of interest" description="Disordered" evidence="1">
    <location>
        <begin position="236"/>
        <end position="360"/>
    </location>
</feature>
<evidence type="ECO:0000313" key="2">
    <source>
        <dbReference type="EMBL" id="EDP44424.1"/>
    </source>
</evidence>
<dbReference type="AlphaFoldDB" id="A8PVM2"/>
<gene>
    <name evidence="2" type="ORF">MGL_0906</name>
</gene>
<dbReference type="Proteomes" id="UP000008837">
    <property type="component" value="Unassembled WGS sequence"/>
</dbReference>
<accession>A8PVM2</accession>
<keyword evidence="3" id="KW-1185">Reference proteome</keyword>
<feature type="compositionally biased region" description="Basic residues" evidence="1">
    <location>
        <begin position="262"/>
        <end position="271"/>
    </location>
</feature>
<dbReference type="OrthoDB" id="78296at2759"/>
<dbReference type="InParanoid" id="A8PVM2"/>
<dbReference type="KEGG" id="mgl:MGL_0906"/>
<feature type="compositionally biased region" description="Basic and acidic residues" evidence="1">
    <location>
        <begin position="236"/>
        <end position="249"/>
    </location>
</feature>
<organism evidence="2 3">
    <name type="scientific">Malassezia globosa (strain ATCC MYA-4612 / CBS 7966)</name>
    <name type="common">Dandruff-associated fungus</name>
    <dbReference type="NCBI Taxonomy" id="425265"/>
    <lineage>
        <taxon>Eukaryota</taxon>
        <taxon>Fungi</taxon>
        <taxon>Dikarya</taxon>
        <taxon>Basidiomycota</taxon>
        <taxon>Ustilaginomycotina</taxon>
        <taxon>Malasseziomycetes</taxon>
        <taxon>Malasseziales</taxon>
        <taxon>Malasseziaceae</taxon>
        <taxon>Malassezia</taxon>
    </lineage>
</organism>
<feature type="compositionally biased region" description="Polar residues" evidence="1">
    <location>
        <begin position="292"/>
        <end position="321"/>
    </location>
</feature>
<dbReference type="RefSeq" id="XP_001731638.1">
    <property type="nucleotide sequence ID" value="XM_001731586.1"/>
</dbReference>
<dbReference type="EMBL" id="AAYY01000003">
    <property type="protein sequence ID" value="EDP44424.1"/>
    <property type="molecule type" value="Genomic_DNA"/>
</dbReference>
<dbReference type="VEuPathDB" id="FungiDB:MGL_0906"/>